<keyword evidence="5 8" id="KW-1133">Transmembrane helix</keyword>
<feature type="transmembrane region" description="Helical" evidence="8">
    <location>
        <begin position="120"/>
        <end position="143"/>
    </location>
</feature>
<keyword evidence="6" id="KW-0406">Ion transport</keyword>
<protein>
    <submittedName>
        <fullName evidence="10">ATPase</fullName>
    </submittedName>
</protein>
<dbReference type="InterPro" id="IPR035921">
    <property type="entry name" value="F/V-ATP_Csub_sf"/>
</dbReference>
<dbReference type="GO" id="GO:0033177">
    <property type="term" value="C:proton-transporting two-sector ATPase complex, proton-transporting domain"/>
    <property type="evidence" value="ECO:0007669"/>
    <property type="project" value="InterPro"/>
</dbReference>
<feature type="transmembrane region" description="Helical" evidence="8">
    <location>
        <begin position="79"/>
        <end position="100"/>
    </location>
</feature>
<feature type="domain" description="V-ATPase proteolipid subunit C-like" evidence="9">
    <location>
        <begin position="82"/>
        <end position="140"/>
    </location>
</feature>
<evidence type="ECO:0000256" key="5">
    <source>
        <dbReference type="ARBA" id="ARBA00022989"/>
    </source>
</evidence>
<organism evidence="10 11">
    <name type="scientific">Candidatus Cryptobacteroides gallistercoris</name>
    <dbReference type="NCBI Taxonomy" id="2840765"/>
    <lineage>
        <taxon>Bacteria</taxon>
        <taxon>Pseudomonadati</taxon>
        <taxon>Bacteroidota</taxon>
        <taxon>Bacteroidia</taxon>
        <taxon>Bacteroidales</taxon>
        <taxon>Candidatus Cryptobacteroides</taxon>
    </lineage>
</organism>
<evidence type="ECO:0000256" key="1">
    <source>
        <dbReference type="ARBA" id="ARBA00004141"/>
    </source>
</evidence>
<sequence length="144" mass="14928">MNEILGYLGWGLMLGLALVGSSIGTTITGNAAEGALKKNPEKATSYMILSAMPATQGLYGFVAFLMWKILGMDFVAQGPLLFGVGLAVGLACLISAIRQGQVCANGIVGLSQGHNVMTQTMIYAAFPELYAILGLIAAILCGIL</sequence>
<evidence type="ECO:0000256" key="7">
    <source>
        <dbReference type="ARBA" id="ARBA00023136"/>
    </source>
</evidence>
<dbReference type="InterPro" id="IPR002379">
    <property type="entry name" value="ATPase_proteolipid_c-like_dom"/>
</dbReference>
<comment type="similarity">
    <text evidence="2">Belongs to the V-ATPase proteolipid subunit family.</text>
</comment>
<evidence type="ECO:0000313" key="11">
    <source>
        <dbReference type="Proteomes" id="UP000771749"/>
    </source>
</evidence>
<proteinExistence type="inferred from homology"/>
<dbReference type="Proteomes" id="UP000771749">
    <property type="component" value="Unassembled WGS sequence"/>
</dbReference>
<comment type="subcellular location">
    <subcellularLocation>
        <location evidence="1">Membrane</location>
        <topology evidence="1">Multi-pass membrane protein</topology>
    </subcellularLocation>
</comment>
<evidence type="ECO:0000256" key="6">
    <source>
        <dbReference type="ARBA" id="ARBA00023065"/>
    </source>
</evidence>
<dbReference type="Pfam" id="PF00137">
    <property type="entry name" value="ATP-synt_C"/>
    <property type="match status" value="2"/>
</dbReference>
<feature type="domain" description="V-ATPase proteolipid subunit C-like" evidence="9">
    <location>
        <begin position="8"/>
        <end position="66"/>
    </location>
</feature>
<dbReference type="GO" id="GO:0015078">
    <property type="term" value="F:proton transmembrane transporter activity"/>
    <property type="evidence" value="ECO:0007669"/>
    <property type="project" value="InterPro"/>
</dbReference>
<dbReference type="SUPFAM" id="SSF81333">
    <property type="entry name" value="F1F0 ATP synthase subunit C"/>
    <property type="match status" value="2"/>
</dbReference>
<gene>
    <name evidence="10" type="ORF">IAC07_07300</name>
</gene>
<dbReference type="PANTHER" id="PTHR10263">
    <property type="entry name" value="V-TYPE PROTON ATPASE PROTEOLIPID SUBUNIT"/>
    <property type="match status" value="1"/>
</dbReference>
<dbReference type="EMBL" id="JADIMJ010000109">
    <property type="protein sequence ID" value="MBO8454508.1"/>
    <property type="molecule type" value="Genomic_DNA"/>
</dbReference>
<dbReference type="CDD" id="cd18179">
    <property type="entry name" value="ATP-synt_Vo_Ao_c_NTPK_rpt1"/>
    <property type="match status" value="1"/>
</dbReference>
<evidence type="ECO:0000256" key="8">
    <source>
        <dbReference type="SAM" id="Phobius"/>
    </source>
</evidence>
<keyword evidence="7 8" id="KW-0472">Membrane</keyword>
<comment type="caution">
    <text evidence="10">The sequence shown here is derived from an EMBL/GenBank/DDBJ whole genome shotgun (WGS) entry which is preliminary data.</text>
</comment>
<evidence type="ECO:0000256" key="2">
    <source>
        <dbReference type="ARBA" id="ARBA00007296"/>
    </source>
</evidence>
<dbReference type="CDD" id="cd18180">
    <property type="entry name" value="ATP-synt_Vo_Ao_c_NTPK_rpt2"/>
    <property type="match status" value="1"/>
</dbReference>
<evidence type="ECO:0000256" key="3">
    <source>
        <dbReference type="ARBA" id="ARBA00022448"/>
    </source>
</evidence>
<evidence type="ECO:0000313" key="10">
    <source>
        <dbReference type="EMBL" id="MBO8454508.1"/>
    </source>
</evidence>
<feature type="transmembrane region" description="Helical" evidence="8">
    <location>
        <begin position="7"/>
        <end position="27"/>
    </location>
</feature>
<keyword evidence="4 8" id="KW-0812">Transmembrane</keyword>
<keyword evidence="3" id="KW-0813">Transport</keyword>
<reference evidence="10" key="1">
    <citation type="submission" date="2020-10" db="EMBL/GenBank/DDBJ databases">
        <authorList>
            <person name="Gilroy R."/>
        </authorList>
    </citation>
    <scope>NUCLEOTIDE SEQUENCE</scope>
    <source>
        <strain evidence="10">F1-3629</strain>
    </source>
</reference>
<reference evidence="10" key="2">
    <citation type="journal article" date="2021" name="PeerJ">
        <title>Extensive microbial diversity within the chicken gut microbiome revealed by metagenomics and culture.</title>
        <authorList>
            <person name="Gilroy R."/>
            <person name="Ravi A."/>
            <person name="Getino M."/>
            <person name="Pursley I."/>
            <person name="Horton D.L."/>
            <person name="Alikhan N.F."/>
            <person name="Baker D."/>
            <person name="Gharbi K."/>
            <person name="Hall N."/>
            <person name="Watson M."/>
            <person name="Adriaenssens E.M."/>
            <person name="Foster-Nyarko E."/>
            <person name="Jarju S."/>
            <person name="Secka A."/>
            <person name="Antonio M."/>
            <person name="Oren A."/>
            <person name="Chaudhuri R.R."/>
            <person name="La Ragione R."/>
            <person name="Hildebrand F."/>
            <person name="Pallen M.J."/>
        </authorList>
    </citation>
    <scope>NUCLEOTIDE SEQUENCE</scope>
    <source>
        <strain evidence="10">F1-3629</strain>
    </source>
</reference>
<dbReference type="AlphaFoldDB" id="A0A940IGZ6"/>
<name>A0A940IGZ6_9BACT</name>
<dbReference type="Gene3D" id="1.20.120.610">
    <property type="entry name" value="lithium bound rotor ring of v- atpase"/>
    <property type="match status" value="1"/>
</dbReference>
<evidence type="ECO:0000256" key="4">
    <source>
        <dbReference type="ARBA" id="ARBA00022692"/>
    </source>
</evidence>
<accession>A0A940IGZ6</accession>
<feature type="transmembrane region" description="Helical" evidence="8">
    <location>
        <begin position="47"/>
        <end position="67"/>
    </location>
</feature>
<evidence type="ECO:0000259" key="9">
    <source>
        <dbReference type="Pfam" id="PF00137"/>
    </source>
</evidence>